<evidence type="ECO:0000256" key="1">
    <source>
        <dbReference type="SAM" id="MobiDB-lite"/>
    </source>
</evidence>
<gene>
    <name evidence="2" type="ORF">SCF082_LOCUS17175</name>
</gene>
<organism evidence="2 3">
    <name type="scientific">Durusdinium trenchii</name>
    <dbReference type="NCBI Taxonomy" id="1381693"/>
    <lineage>
        <taxon>Eukaryota</taxon>
        <taxon>Sar</taxon>
        <taxon>Alveolata</taxon>
        <taxon>Dinophyceae</taxon>
        <taxon>Suessiales</taxon>
        <taxon>Symbiodiniaceae</taxon>
        <taxon>Durusdinium</taxon>
    </lineage>
</organism>
<feature type="non-terminal residue" evidence="2">
    <location>
        <position position="1"/>
    </location>
</feature>
<dbReference type="Proteomes" id="UP001642464">
    <property type="component" value="Unassembled WGS sequence"/>
</dbReference>
<dbReference type="EMBL" id="CAXAMM010011270">
    <property type="protein sequence ID" value="CAK9025675.1"/>
    <property type="molecule type" value="Genomic_DNA"/>
</dbReference>
<evidence type="ECO:0000313" key="3">
    <source>
        <dbReference type="Proteomes" id="UP001642464"/>
    </source>
</evidence>
<feature type="compositionally biased region" description="Basic and acidic residues" evidence="1">
    <location>
        <begin position="62"/>
        <end position="73"/>
    </location>
</feature>
<feature type="non-terminal residue" evidence="2">
    <location>
        <position position="73"/>
    </location>
</feature>
<keyword evidence="3" id="KW-1185">Reference proteome</keyword>
<reference evidence="2 3" key="1">
    <citation type="submission" date="2024-02" db="EMBL/GenBank/DDBJ databases">
        <authorList>
            <person name="Chen Y."/>
            <person name="Shah S."/>
            <person name="Dougan E. K."/>
            <person name="Thang M."/>
            <person name="Chan C."/>
        </authorList>
    </citation>
    <scope>NUCLEOTIDE SEQUENCE [LARGE SCALE GENOMIC DNA]</scope>
</reference>
<protein>
    <submittedName>
        <fullName evidence="2">Uncharacterized protein</fullName>
    </submittedName>
</protein>
<proteinExistence type="predicted"/>
<evidence type="ECO:0000313" key="2">
    <source>
        <dbReference type="EMBL" id="CAK9025675.1"/>
    </source>
</evidence>
<feature type="region of interest" description="Disordered" evidence="1">
    <location>
        <begin position="40"/>
        <end position="73"/>
    </location>
</feature>
<name>A0ABP0KFS7_9DINO</name>
<accession>A0ABP0KFS7</accession>
<sequence>SYLGSDSDSLKDTALNLKRTIEEWTGVHGTVCGVGHSRKANTDAVSQASVLQAHPEWSNSRVGEERAAERESK</sequence>
<comment type="caution">
    <text evidence="2">The sequence shown here is derived from an EMBL/GenBank/DDBJ whole genome shotgun (WGS) entry which is preliminary data.</text>
</comment>